<dbReference type="InterPro" id="IPR013762">
    <property type="entry name" value="Integrase-like_cat_sf"/>
</dbReference>
<evidence type="ECO:0000256" key="3">
    <source>
        <dbReference type="ARBA" id="ARBA00023172"/>
    </source>
</evidence>
<dbReference type="RefSeq" id="WP_029630670.1">
    <property type="nucleotide sequence ID" value="NZ_JACJTA010000092.1"/>
</dbReference>
<comment type="caution">
    <text evidence="5">The sequence shown here is derived from an EMBL/GenBank/DDBJ whole genome shotgun (WGS) entry which is preliminary data.</text>
</comment>
<evidence type="ECO:0000313" key="6">
    <source>
        <dbReference type="Proteomes" id="UP000660380"/>
    </source>
</evidence>
<dbReference type="Pfam" id="PF00589">
    <property type="entry name" value="Phage_integrase"/>
    <property type="match status" value="1"/>
</dbReference>
<accession>A0ABR8GZ16</accession>
<gene>
    <name evidence="5" type="ORF">H6G81_28735</name>
</gene>
<comment type="similarity">
    <text evidence="1">Belongs to the 'phage' integrase family.</text>
</comment>
<keyword evidence="2" id="KW-0238">DNA-binding</keyword>
<dbReference type="EMBL" id="JACJTA010000092">
    <property type="protein sequence ID" value="MBD2608397.1"/>
    <property type="molecule type" value="Genomic_DNA"/>
</dbReference>
<protein>
    <submittedName>
        <fullName evidence="5">Site-specific integrase</fullName>
    </submittedName>
</protein>
<dbReference type="Proteomes" id="UP000660380">
    <property type="component" value="Unassembled WGS sequence"/>
</dbReference>
<dbReference type="InterPro" id="IPR050090">
    <property type="entry name" value="Tyrosine_recombinase_XerCD"/>
</dbReference>
<dbReference type="PROSITE" id="PS51898">
    <property type="entry name" value="TYR_RECOMBINASE"/>
    <property type="match status" value="1"/>
</dbReference>
<feature type="domain" description="Tyr recombinase" evidence="4">
    <location>
        <begin position="7"/>
        <end position="187"/>
    </location>
</feature>
<keyword evidence="3" id="KW-0233">DNA recombination</keyword>
<reference evidence="5 6" key="1">
    <citation type="journal article" date="2020" name="ISME J.">
        <title>Comparative genomics reveals insights into cyanobacterial evolution and habitat adaptation.</title>
        <authorList>
            <person name="Chen M.Y."/>
            <person name="Teng W.K."/>
            <person name="Zhao L."/>
            <person name="Hu C.X."/>
            <person name="Zhou Y.K."/>
            <person name="Han B.P."/>
            <person name="Song L.R."/>
            <person name="Shu W.S."/>
        </authorList>
    </citation>
    <scope>NUCLEOTIDE SEQUENCE [LARGE SCALE GENOMIC DNA]</scope>
    <source>
        <strain evidence="5 6">FACHB-248</strain>
    </source>
</reference>
<organism evidence="5 6">
    <name type="scientific">Scytonema hofmannii FACHB-248</name>
    <dbReference type="NCBI Taxonomy" id="1842502"/>
    <lineage>
        <taxon>Bacteria</taxon>
        <taxon>Bacillati</taxon>
        <taxon>Cyanobacteriota</taxon>
        <taxon>Cyanophyceae</taxon>
        <taxon>Nostocales</taxon>
        <taxon>Scytonemataceae</taxon>
        <taxon>Scytonema</taxon>
    </lineage>
</organism>
<dbReference type="Gene3D" id="1.10.443.10">
    <property type="entry name" value="Intergrase catalytic core"/>
    <property type="match status" value="1"/>
</dbReference>
<evidence type="ECO:0000256" key="2">
    <source>
        <dbReference type="ARBA" id="ARBA00023125"/>
    </source>
</evidence>
<evidence type="ECO:0000313" key="5">
    <source>
        <dbReference type="EMBL" id="MBD2608397.1"/>
    </source>
</evidence>
<sequence length="219" mass="24639">MKIDRHGKAKILSQSEIQRLFTDGLLTTRDKTLCAVMLYTACRVKECVTLKIKDVYDSKRRVRPELIIRKGNTKGKLATRTIPVLDDLRRYLSVYEPPLSTDGYLFPGRWGRGHIHEDSAAVIFREGCNRADIEGASTHSCRRTALTLMSNASIPLRVIQEISGHRNLEQLQRYLEVEPNQVRGAIAALSMLSPVNDASIGKYEFPDVDPTIDNSGVTR</sequence>
<dbReference type="SUPFAM" id="SSF56349">
    <property type="entry name" value="DNA breaking-rejoining enzymes"/>
    <property type="match status" value="1"/>
</dbReference>
<name>A0ABR8GZ16_9CYAN</name>
<dbReference type="InterPro" id="IPR002104">
    <property type="entry name" value="Integrase_catalytic"/>
</dbReference>
<keyword evidence="6" id="KW-1185">Reference proteome</keyword>
<dbReference type="PANTHER" id="PTHR30349:SF41">
    <property type="entry name" value="INTEGRASE_RECOMBINASE PROTEIN MJ0367-RELATED"/>
    <property type="match status" value="1"/>
</dbReference>
<dbReference type="PANTHER" id="PTHR30349">
    <property type="entry name" value="PHAGE INTEGRASE-RELATED"/>
    <property type="match status" value="1"/>
</dbReference>
<proteinExistence type="inferred from homology"/>
<dbReference type="CDD" id="cd00796">
    <property type="entry name" value="INT_Rci_Hp1_C"/>
    <property type="match status" value="1"/>
</dbReference>
<evidence type="ECO:0000256" key="1">
    <source>
        <dbReference type="ARBA" id="ARBA00008857"/>
    </source>
</evidence>
<evidence type="ECO:0000259" key="4">
    <source>
        <dbReference type="PROSITE" id="PS51898"/>
    </source>
</evidence>
<dbReference type="InterPro" id="IPR011010">
    <property type="entry name" value="DNA_brk_join_enz"/>
</dbReference>